<dbReference type="Gene3D" id="1.10.10.60">
    <property type="entry name" value="Homeodomain-like"/>
    <property type="match status" value="1"/>
</dbReference>
<feature type="domain" description="HTH araC/xylS-type" evidence="4">
    <location>
        <begin position="230"/>
        <end position="331"/>
    </location>
</feature>
<sequence>MKLAEVTFMGIETDKRVEVALLIYPDCQMAAIHGLTDLFRIANEWAAYPHEDDRRCSLRVTHWQLDPVSAQMECCWDSDPGEVNAPAFVISPPSVAMPERMSAMPREAQWLKELHAGGAIMCSVCAGAFVLAQTGLLARRRVTTHWAFAGLLASAHPDVQVTTENVVIDDGDVITSGAILAWNDLGLLIVDRVMGSSVMLATARFMLSDGIRQDQRPLQGFLPRLDHDDAAILATQHLILAEPGLRHTVAGLAQRAHLTERTFIRRFQKATERNPADYIRQARMAKAKDALQLGDLPIAQVASRLGYDDAASFRKAFQSVVGMSPSAYRDHFRIRRGGQR</sequence>
<dbReference type="AlphaFoldDB" id="A0A0L8A5M9"/>
<dbReference type="InterPro" id="IPR018060">
    <property type="entry name" value="HTH_AraC"/>
</dbReference>
<dbReference type="OrthoDB" id="9803764at2"/>
<dbReference type="Proteomes" id="UP000036890">
    <property type="component" value="Unassembled WGS sequence"/>
</dbReference>
<dbReference type="InterPro" id="IPR002818">
    <property type="entry name" value="DJ-1/PfpI"/>
</dbReference>
<keyword evidence="2" id="KW-0238">DNA-binding</keyword>
<dbReference type="PANTHER" id="PTHR43130">
    <property type="entry name" value="ARAC-FAMILY TRANSCRIPTIONAL REGULATOR"/>
    <property type="match status" value="1"/>
</dbReference>
<gene>
    <name evidence="5" type="ORF">W7K_19180</name>
</gene>
<dbReference type="Gene3D" id="3.40.50.880">
    <property type="match status" value="1"/>
</dbReference>
<evidence type="ECO:0000256" key="3">
    <source>
        <dbReference type="ARBA" id="ARBA00023163"/>
    </source>
</evidence>
<evidence type="ECO:0000313" key="6">
    <source>
        <dbReference type="Proteomes" id="UP000036890"/>
    </source>
</evidence>
<dbReference type="Pfam" id="PF01965">
    <property type="entry name" value="DJ-1_PfpI"/>
    <property type="match status" value="1"/>
</dbReference>
<keyword evidence="3" id="KW-0804">Transcription</keyword>
<evidence type="ECO:0000313" key="5">
    <source>
        <dbReference type="EMBL" id="KOE97605.1"/>
    </source>
</evidence>
<evidence type="ECO:0000256" key="2">
    <source>
        <dbReference type="ARBA" id="ARBA00023125"/>
    </source>
</evidence>
<dbReference type="InterPro" id="IPR018062">
    <property type="entry name" value="HTH_AraC-typ_CS"/>
</dbReference>
<dbReference type="InterPro" id="IPR009057">
    <property type="entry name" value="Homeodomain-like_sf"/>
</dbReference>
<dbReference type="PRINTS" id="PR00032">
    <property type="entry name" value="HTHARAC"/>
</dbReference>
<dbReference type="EMBL" id="AJLO02000041">
    <property type="protein sequence ID" value="KOE97605.1"/>
    <property type="molecule type" value="Genomic_DNA"/>
</dbReference>
<dbReference type="Pfam" id="PF12833">
    <property type="entry name" value="HTH_18"/>
    <property type="match status" value="1"/>
</dbReference>
<organism evidence="5 6">
    <name type="scientific">Stenotrophomonas geniculata N1</name>
    <dbReference type="NCBI Taxonomy" id="1167641"/>
    <lineage>
        <taxon>Bacteria</taxon>
        <taxon>Pseudomonadati</taxon>
        <taxon>Pseudomonadota</taxon>
        <taxon>Gammaproteobacteria</taxon>
        <taxon>Lysobacterales</taxon>
        <taxon>Lysobacteraceae</taxon>
        <taxon>Stenotrophomonas</taxon>
    </lineage>
</organism>
<reference evidence="5 6" key="1">
    <citation type="journal article" date="2012" name="J. Bacteriol.">
        <title>Genome sequence of a novel nicotine-degrading strain, Pseudomonas geniculata N1.</title>
        <authorList>
            <person name="Tang H."/>
            <person name="Yu H."/>
            <person name="Tai C."/>
            <person name="Huang K."/>
            <person name="Liu Y."/>
            <person name="Wang L."/>
            <person name="Yao Y."/>
            <person name="Wu G."/>
            <person name="Xu P."/>
        </authorList>
    </citation>
    <scope>NUCLEOTIDE SEQUENCE [LARGE SCALE GENOMIC DNA]</scope>
    <source>
        <strain evidence="5 6">N1</strain>
    </source>
</reference>
<dbReference type="GO" id="GO:0003700">
    <property type="term" value="F:DNA-binding transcription factor activity"/>
    <property type="evidence" value="ECO:0007669"/>
    <property type="project" value="InterPro"/>
</dbReference>
<dbReference type="SMART" id="SM00342">
    <property type="entry name" value="HTH_ARAC"/>
    <property type="match status" value="1"/>
</dbReference>
<dbReference type="InterPro" id="IPR052158">
    <property type="entry name" value="INH-QAR"/>
</dbReference>
<dbReference type="PROSITE" id="PS01124">
    <property type="entry name" value="HTH_ARAC_FAMILY_2"/>
    <property type="match status" value="1"/>
</dbReference>
<dbReference type="InterPro" id="IPR029062">
    <property type="entry name" value="Class_I_gatase-like"/>
</dbReference>
<proteinExistence type="predicted"/>
<accession>A0A0L8A5M9</accession>
<protein>
    <submittedName>
        <fullName evidence="5">AraC family transcriptional regulator</fullName>
    </submittedName>
</protein>
<dbReference type="InterPro" id="IPR020449">
    <property type="entry name" value="Tscrpt_reg_AraC-type_HTH"/>
</dbReference>
<evidence type="ECO:0000259" key="4">
    <source>
        <dbReference type="PROSITE" id="PS01124"/>
    </source>
</evidence>
<dbReference type="PANTHER" id="PTHR43130:SF3">
    <property type="entry name" value="HTH-TYPE TRANSCRIPTIONAL REGULATOR RV1931C"/>
    <property type="match status" value="1"/>
</dbReference>
<dbReference type="PROSITE" id="PS00041">
    <property type="entry name" value="HTH_ARAC_FAMILY_1"/>
    <property type="match status" value="1"/>
</dbReference>
<name>A0A0L8A5M9_9GAMM</name>
<evidence type="ECO:0000256" key="1">
    <source>
        <dbReference type="ARBA" id="ARBA00023015"/>
    </source>
</evidence>
<dbReference type="GO" id="GO:0043565">
    <property type="term" value="F:sequence-specific DNA binding"/>
    <property type="evidence" value="ECO:0007669"/>
    <property type="project" value="InterPro"/>
</dbReference>
<comment type="caution">
    <text evidence="5">The sequence shown here is derived from an EMBL/GenBank/DDBJ whole genome shotgun (WGS) entry which is preliminary data.</text>
</comment>
<keyword evidence="1" id="KW-0805">Transcription regulation</keyword>
<dbReference type="SUPFAM" id="SSF46689">
    <property type="entry name" value="Homeodomain-like"/>
    <property type="match status" value="2"/>
</dbReference>
<dbReference type="SUPFAM" id="SSF52317">
    <property type="entry name" value="Class I glutamine amidotransferase-like"/>
    <property type="match status" value="1"/>
</dbReference>